<accession>A0A517ZDW5</accession>
<proteinExistence type="predicted"/>
<reference evidence="1 2" key="1">
    <citation type="submission" date="2019-02" db="EMBL/GenBank/DDBJ databases">
        <title>Deep-cultivation of Planctomycetes and their phenomic and genomic characterization uncovers novel biology.</title>
        <authorList>
            <person name="Wiegand S."/>
            <person name="Jogler M."/>
            <person name="Boedeker C."/>
            <person name="Pinto D."/>
            <person name="Vollmers J."/>
            <person name="Rivas-Marin E."/>
            <person name="Kohn T."/>
            <person name="Peeters S.H."/>
            <person name="Heuer A."/>
            <person name="Rast P."/>
            <person name="Oberbeckmann S."/>
            <person name="Bunk B."/>
            <person name="Jeske O."/>
            <person name="Meyerdierks A."/>
            <person name="Storesund J.E."/>
            <person name="Kallscheuer N."/>
            <person name="Luecker S."/>
            <person name="Lage O.M."/>
            <person name="Pohl T."/>
            <person name="Merkel B.J."/>
            <person name="Hornburger P."/>
            <person name="Mueller R.-W."/>
            <person name="Bruemmer F."/>
            <person name="Labrenz M."/>
            <person name="Spormann A.M."/>
            <person name="Op den Camp H."/>
            <person name="Overmann J."/>
            <person name="Amann R."/>
            <person name="Jetten M.S.M."/>
            <person name="Mascher T."/>
            <person name="Medema M.H."/>
            <person name="Devos D.P."/>
            <person name="Kaster A.-K."/>
            <person name="Ovreas L."/>
            <person name="Rohde M."/>
            <person name="Galperin M.Y."/>
            <person name="Jogler C."/>
        </authorList>
    </citation>
    <scope>NUCLEOTIDE SEQUENCE [LARGE SCALE GENOMIC DNA]</scope>
    <source>
        <strain evidence="1 2">Mal4</strain>
    </source>
</reference>
<dbReference type="Proteomes" id="UP000320496">
    <property type="component" value="Chromosome"/>
</dbReference>
<dbReference type="KEGG" id="mri:Mal4_50250"/>
<keyword evidence="1" id="KW-0830">Ubiquinone</keyword>
<dbReference type="EC" id="2.1.1.163" evidence="1"/>
<evidence type="ECO:0000313" key="1">
    <source>
        <dbReference type="EMBL" id="QDU40667.1"/>
    </source>
</evidence>
<dbReference type="InterPro" id="IPR029063">
    <property type="entry name" value="SAM-dependent_MTases_sf"/>
</dbReference>
<dbReference type="RefSeq" id="WP_145371938.1">
    <property type="nucleotide sequence ID" value="NZ_CP036275.1"/>
</dbReference>
<dbReference type="EMBL" id="CP036275">
    <property type="protein sequence ID" value="QDU40667.1"/>
    <property type="molecule type" value="Genomic_DNA"/>
</dbReference>
<dbReference type="SUPFAM" id="SSF53335">
    <property type="entry name" value="S-adenosyl-L-methionine-dependent methyltransferases"/>
    <property type="match status" value="1"/>
</dbReference>
<dbReference type="PANTHER" id="PTHR47473:SF1">
    <property type="entry name" value="METHYLTRANSFERASE DOMAIN-CONTAINING PROTEIN"/>
    <property type="match status" value="1"/>
</dbReference>
<keyword evidence="1" id="KW-0808">Transferase</keyword>
<sequence>MTENSSSLLGDLKILWHLAARRVRGGTHAERLENFYSGQADNYDSFRKRMLHGRREMIDRVPVSEGDVWIDLGAGTGENAEHLGERIGSLGQMYLVDLAPSLLNVASQRIEARGWDNVTTACADATTFRPPEGTADVVTFSYSLTMIPDWFRAIENALALLKPGGRIGVVDFYVARKYPAEGHRKHGWSTRTVWPAWFGSDNVFLSPDHVPFLESHFETEVLEENRGKVPYLPLVRAPYYFFVGRKPSGT</sequence>
<dbReference type="CDD" id="cd02440">
    <property type="entry name" value="AdoMet_MTases"/>
    <property type="match status" value="1"/>
</dbReference>
<dbReference type="Gene3D" id="3.40.50.150">
    <property type="entry name" value="Vaccinia Virus protein VP39"/>
    <property type="match status" value="1"/>
</dbReference>
<keyword evidence="1" id="KW-0489">Methyltransferase</keyword>
<organism evidence="1 2">
    <name type="scientific">Maioricimonas rarisocia</name>
    <dbReference type="NCBI Taxonomy" id="2528026"/>
    <lineage>
        <taxon>Bacteria</taxon>
        <taxon>Pseudomonadati</taxon>
        <taxon>Planctomycetota</taxon>
        <taxon>Planctomycetia</taxon>
        <taxon>Planctomycetales</taxon>
        <taxon>Planctomycetaceae</taxon>
        <taxon>Maioricimonas</taxon>
    </lineage>
</organism>
<dbReference type="PANTHER" id="PTHR47473">
    <property type="entry name" value="BTA1P"/>
    <property type="match status" value="1"/>
</dbReference>
<dbReference type="Pfam" id="PF01209">
    <property type="entry name" value="Ubie_methyltran"/>
    <property type="match status" value="1"/>
</dbReference>
<keyword evidence="2" id="KW-1185">Reference proteome</keyword>
<evidence type="ECO:0000313" key="2">
    <source>
        <dbReference type="Proteomes" id="UP000320496"/>
    </source>
</evidence>
<dbReference type="GO" id="GO:0043770">
    <property type="term" value="F:demethylmenaquinone methyltransferase activity"/>
    <property type="evidence" value="ECO:0007669"/>
    <property type="project" value="UniProtKB-EC"/>
</dbReference>
<name>A0A517ZDW5_9PLAN</name>
<gene>
    <name evidence="1" type="primary">ubiE_6</name>
    <name evidence="1" type="ORF">Mal4_50250</name>
</gene>
<dbReference type="GO" id="GO:0032259">
    <property type="term" value="P:methylation"/>
    <property type="evidence" value="ECO:0007669"/>
    <property type="project" value="UniProtKB-KW"/>
</dbReference>
<dbReference type="OrthoDB" id="9791837at2"/>
<protein>
    <submittedName>
        <fullName evidence="1">Ubiquinone/menaquinone biosynthesis C-methyltransferase UbiE</fullName>
        <ecNumber evidence="1">2.1.1.163</ecNumber>
    </submittedName>
</protein>
<dbReference type="AlphaFoldDB" id="A0A517ZDW5"/>